<dbReference type="EMBL" id="FOZU01000026">
    <property type="protein sequence ID" value="SFT13252.1"/>
    <property type="molecule type" value="Genomic_DNA"/>
</dbReference>
<name>A0A1I6VHS1_9GAMM</name>
<proteinExistence type="predicted"/>
<organism evidence="1 2">
    <name type="scientific">Acinetobacter bohemicus</name>
    <dbReference type="NCBI Taxonomy" id="1435036"/>
    <lineage>
        <taxon>Bacteria</taxon>
        <taxon>Pseudomonadati</taxon>
        <taxon>Pseudomonadota</taxon>
        <taxon>Gammaproteobacteria</taxon>
        <taxon>Moraxellales</taxon>
        <taxon>Moraxellaceae</taxon>
        <taxon>Acinetobacter</taxon>
    </lineage>
</organism>
<dbReference type="Proteomes" id="UP000182827">
    <property type="component" value="Unassembled WGS sequence"/>
</dbReference>
<reference evidence="2" key="1">
    <citation type="submission" date="2016-10" db="EMBL/GenBank/DDBJ databases">
        <authorList>
            <person name="Varghese N."/>
            <person name="Submissions S."/>
        </authorList>
    </citation>
    <scope>NUCLEOTIDE SEQUENCE [LARGE SCALE GENOMIC DNA]</scope>
    <source>
        <strain evidence="2">ANC 5076</strain>
    </source>
</reference>
<dbReference type="AlphaFoldDB" id="A0A1I6VHS1"/>
<evidence type="ECO:0000313" key="1">
    <source>
        <dbReference type="EMBL" id="SFT13252.1"/>
    </source>
</evidence>
<protein>
    <recommendedName>
        <fullName evidence="3">DUF4258 domain-containing protein</fullName>
    </recommendedName>
</protein>
<evidence type="ECO:0008006" key="3">
    <source>
        <dbReference type="Google" id="ProtNLM"/>
    </source>
</evidence>
<sequence>MTIYMNPEQFFFGLSCHAVQRTSQRGMKTKHIANLLKFGRKNYQNGAIYYSIGKKEIAKYKNICPGLKEMNGMHLITSLTGTVITLFRNKDFLLIKHSWSRMTL</sequence>
<evidence type="ECO:0000313" key="2">
    <source>
        <dbReference type="Proteomes" id="UP000182827"/>
    </source>
</evidence>
<accession>A0A1I6VHS1</accession>
<keyword evidence="2" id="KW-1185">Reference proteome</keyword>
<gene>
    <name evidence="1" type="ORF">SAMN05444586_102619</name>
</gene>